<feature type="transmembrane region" description="Helical" evidence="1">
    <location>
        <begin position="45"/>
        <end position="63"/>
    </location>
</feature>
<evidence type="ECO:0000313" key="2">
    <source>
        <dbReference type="EMBL" id="NOL50915.1"/>
    </source>
</evidence>
<dbReference type="EMBL" id="JABGBN010000001">
    <property type="protein sequence ID" value="NOL50915.1"/>
    <property type="molecule type" value="Genomic_DNA"/>
</dbReference>
<dbReference type="GO" id="GO:0005886">
    <property type="term" value="C:plasma membrane"/>
    <property type="evidence" value="ECO:0007669"/>
    <property type="project" value="TreeGrafter"/>
</dbReference>
<reference evidence="2 3" key="1">
    <citation type="submission" date="2020-05" db="EMBL/GenBank/DDBJ databases">
        <authorList>
            <person name="Niu N."/>
        </authorList>
    </citation>
    <scope>NUCLEOTIDE SEQUENCE [LARGE SCALE GENOMIC DNA]</scope>
    <source>
        <strain evidence="2 3">3340-03</strain>
    </source>
</reference>
<dbReference type="RefSeq" id="WP_171679596.1">
    <property type="nucleotide sequence ID" value="NZ_JABGBN010000001.1"/>
</dbReference>
<protein>
    <submittedName>
        <fullName evidence="2">Benzoate/H(+) symporter BenE family transporter</fullName>
    </submittedName>
</protein>
<dbReference type="NCBIfam" id="TIGR00843">
    <property type="entry name" value="benE"/>
    <property type="match status" value="1"/>
</dbReference>
<feature type="transmembrane region" description="Helical" evidence="1">
    <location>
        <begin position="360"/>
        <end position="381"/>
    </location>
</feature>
<dbReference type="PANTHER" id="PTHR30199">
    <property type="entry name" value="MFS FAMILY TRANSPORTER, PREDICTED SUBSTRATE BENZOATE"/>
    <property type="match status" value="1"/>
</dbReference>
<evidence type="ECO:0000256" key="1">
    <source>
        <dbReference type="SAM" id="Phobius"/>
    </source>
</evidence>
<feature type="transmembrane region" description="Helical" evidence="1">
    <location>
        <begin position="94"/>
        <end position="112"/>
    </location>
</feature>
<evidence type="ECO:0000313" key="3">
    <source>
        <dbReference type="Proteomes" id="UP000537862"/>
    </source>
</evidence>
<feature type="transmembrane region" description="Helical" evidence="1">
    <location>
        <begin position="290"/>
        <end position="312"/>
    </location>
</feature>
<feature type="transmembrane region" description="Helical" evidence="1">
    <location>
        <begin position="164"/>
        <end position="183"/>
    </location>
</feature>
<keyword evidence="1" id="KW-0472">Membrane</keyword>
<proteinExistence type="predicted"/>
<dbReference type="PANTHER" id="PTHR30199:SF0">
    <property type="entry name" value="INNER MEMBRANE PROTEIN YDCO"/>
    <property type="match status" value="1"/>
</dbReference>
<dbReference type="Pfam" id="PF03594">
    <property type="entry name" value="BenE"/>
    <property type="match status" value="1"/>
</dbReference>
<gene>
    <name evidence="2" type="primary">benE</name>
    <name evidence="2" type="ORF">HKX39_01810</name>
</gene>
<sequence length="390" mass="41905">MVKPTFSASHFAAALTAILVSYGSAAVIIYQAASSFGATPPQISSWFTSLSLACGVLTLFLSLRYKTPIMVAWCTPGAALMVDMQGIQLPEATAAFIFAAALMFFFSVTGLFNRLATLIPKTLASAMLAGILINFGSKVFIAMEEQTLLVALMLMTFLLSKIRFARYSLLFMLIIGFTTAYHLDLLKLEQLTWSPPQLVWVAPSFNLQAMISVGVPLFITSLVTQNVPAMAILRMHGYTTVPDKPLVISSSLATMLMAPLGAFKVNLAAISSAITMGSDVDPDPSKRYMANVWLAILYFIMALLGGAVVSLLNALPSALLLSLAGIAIFGTLLSNISQAWSEEATREASLITLLASASGMTLLGIGSAFWGLLIGIMVYHLNQYIERKKK</sequence>
<dbReference type="Proteomes" id="UP000537862">
    <property type="component" value="Unassembled WGS sequence"/>
</dbReference>
<accession>A0A849P5B0</accession>
<feature type="transmembrane region" description="Helical" evidence="1">
    <location>
        <begin position="203"/>
        <end position="224"/>
    </location>
</feature>
<feature type="transmembrane region" description="Helical" evidence="1">
    <location>
        <begin position="124"/>
        <end position="143"/>
    </location>
</feature>
<keyword evidence="1" id="KW-0812">Transmembrane</keyword>
<keyword evidence="1" id="KW-1133">Transmembrane helix</keyword>
<feature type="transmembrane region" description="Helical" evidence="1">
    <location>
        <begin position="245"/>
        <end position="270"/>
    </location>
</feature>
<comment type="caution">
    <text evidence="2">The sequence shown here is derived from an EMBL/GenBank/DDBJ whole genome shotgun (WGS) entry which is preliminary data.</text>
</comment>
<feature type="transmembrane region" description="Helical" evidence="1">
    <location>
        <begin position="12"/>
        <end position="33"/>
    </location>
</feature>
<dbReference type="InterPro" id="IPR004711">
    <property type="entry name" value="Benzoate_Transporter"/>
</dbReference>
<dbReference type="GO" id="GO:0042925">
    <property type="term" value="F:benzoate transmembrane transporter activity"/>
    <property type="evidence" value="ECO:0007669"/>
    <property type="project" value="InterPro"/>
</dbReference>
<organism evidence="2 3">
    <name type="scientific">Pelistega suis</name>
    <dbReference type="NCBI Taxonomy" id="1631957"/>
    <lineage>
        <taxon>Bacteria</taxon>
        <taxon>Pseudomonadati</taxon>
        <taxon>Pseudomonadota</taxon>
        <taxon>Betaproteobacteria</taxon>
        <taxon>Burkholderiales</taxon>
        <taxon>Alcaligenaceae</taxon>
        <taxon>Pelistega</taxon>
    </lineage>
</organism>
<keyword evidence="3" id="KW-1185">Reference proteome</keyword>
<feature type="transmembrane region" description="Helical" evidence="1">
    <location>
        <begin position="319"/>
        <end position="340"/>
    </location>
</feature>
<name>A0A849P5B0_9BURK</name>
<dbReference type="AlphaFoldDB" id="A0A849P5B0"/>